<protein>
    <submittedName>
        <fullName evidence="4">M56 family metallopeptidase</fullName>
    </submittedName>
</protein>
<keyword evidence="5" id="KW-1185">Reference proteome</keyword>
<comment type="caution">
    <text evidence="4">The sequence shown here is derived from an EMBL/GenBank/DDBJ whole genome shotgun (WGS) entry which is preliminary data.</text>
</comment>
<evidence type="ECO:0000313" key="5">
    <source>
        <dbReference type="Proteomes" id="UP001327027"/>
    </source>
</evidence>
<sequence length="594" mass="68781">MLHYILQILIFQVLFLALYDAFHKKDTFFNWNRLYLLITPILSLALPFIKIELFKNETSQVVVTQLERVITISSESLTVLGTTGTEESPTNWWLILYYIGLGVSLLLLILKLYKLKVLTSFSFISNINDKKVVTLPNSNQAFSFWNTIYLGDQLLEEEKKHILIHEIVHVQQKHSLDQIWFETFKILFWWNPMMYIYQSRITILHEYIADEAVTTTINKRNYIEQLLNSAFQTQEITFANQFFNQSLIKKRIVMLQKSKSKSIAKFKYLLLIPAIAGILTYTSCRQETNQSTNTNIENQENTKTSDIIPKYSSREPECSNKNSVYDMNLDNYLKVRSGKNAEVIVDVVSTETSKKVRTVYLLRNMTFYIRNIPEGKYQLHITYGDDYAEKTVNGECQVYFKNQKATEVSNEILDFNVLVTDKGRNVPSYNIKVDLVDSESSNEDDIVAKKGEKDHTHNSPIGDRSAEPECPNQKAKYDNKLDNYLRLTSGKNAEIIVEIVMLESSQSVRTIHIKRDQVYFVRNIPEGKYKLNLAYGDTYSEKMINGECKAYFKDEKATEINENVLDFTTITSDKGLSVPSYNMKLELEDSQTNS</sequence>
<dbReference type="PANTHER" id="PTHR34978:SF3">
    <property type="entry name" value="SLR0241 PROTEIN"/>
    <property type="match status" value="1"/>
</dbReference>
<reference evidence="4 5" key="1">
    <citation type="journal article" date="2013" name="Int. J. Syst. Evol. Microbiol.">
        <title>Aquimarina gracilis sp. nov., isolated from the gut microflora of a mussel, Mytilus coruscus, and emended description of Aquimarina spongiae.</title>
        <authorList>
            <person name="Park S.C."/>
            <person name="Choe H.N."/>
            <person name="Baik K.S."/>
            <person name="Seong C.N."/>
        </authorList>
    </citation>
    <scope>NUCLEOTIDE SEQUENCE [LARGE SCALE GENOMIC DNA]</scope>
    <source>
        <strain evidence="4 5">PSC32</strain>
    </source>
</reference>
<evidence type="ECO:0000313" key="4">
    <source>
        <dbReference type="EMBL" id="MEB3345190.1"/>
    </source>
</evidence>
<dbReference type="Proteomes" id="UP001327027">
    <property type="component" value="Unassembled WGS sequence"/>
</dbReference>
<feature type="transmembrane region" description="Helical" evidence="2">
    <location>
        <begin position="34"/>
        <end position="51"/>
    </location>
</feature>
<dbReference type="InterPro" id="IPR052173">
    <property type="entry name" value="Beta-lactam_resp_regulator"/>
</dbReference>
<accession>A0ABU5ZT52</accession>
<dbReference type="RefSeq" id="WP_324179222.1">
    <property type="nucleotide sequence ID" value="NZ_BAABAW010000008.1"/>
</dbReference>
<keyword evidence="2" id="KW-0812">Transmembrane</keyword>
<gene>
    <name evidence="4" type="ORF">U6A24_06955</name>
</gene>
<evidence type="ECO:0000259" key="3">
    <source>
        <dbReference type="Pfam" id="PF05569"/>
    </source>
</evidence>
<organism evidence="4 5">
    <name type="scientific">Aquimarina gracilis</name>
    <dbReference type="NCBI Taxonomy" id="874422"/>
    <lineage>
        <taxon>Bacteria</taxon>
        <taxon>Pseudomonadati</taxon>
        <taxon>Bacteroidota</taxon>
        <taxon>Flavobacteriia</taxon>
        <taxon>Flavobacteriales</taxon>
        <taxon>Flavobacteriaceae</taxon>
        <taxon>Aquimarina</taxon>
    </lineage>
</organism>
<feature type="domain" description="Peptidase M56" evidence="3">
    <location>
        <begin position="144"/>
        <end position="255"/>
    </location>
</feature>
<feature type="transmembrane region" description="Helical" evidence="2">
    <location>
        <begin position="92"/>
        <end position="113"/>
    </location>
</feature>
<evidence type="ECO:0000256" key="2">
    <source>
        <dbReference type="SAM" id="Phobius"/>
    </source>
</evidence>
<dbReference type="CDD" id="cd07341">
    <property type="entry name" value="M56_BlaR1_MecR1_like"/>
    <property type="match status" value="1"/>
</dbReference>
<dbReference type="InterPro" id="IPR008756">
    <property type="entry name" value="Peptidase_M56"/>
</dbReference>
<keyword evidence="2" id="KW-1133">Transmembrane helix</keyword>
<proteinExistence type="predicted"/>
<dbReference type="Pfam" id="PF05569">
    <property type="entry name" value="Peptidase_M56"/>
    <property type="match status" value="1"/>
</dbReference>
<feature type="transmembrane region" description="Helical" evidence="2">
    <location>
        <begin position="6"/>
        <end position="22"/>
    </location>
</feature>
<keyword evidence="2" id="KW-0472">Membrane</keyword>
<feature type="region of interest" description="Disordered" evidence="1">
    <location>
        <begin position="450"/>
        <end position="472"/>
    </location>
</feature>
<dbReference type="EMBL" id="JAYKLX010000003">
    <property type="protein sequence ID" value="MEB3345190.1"/>
    <property type="molecule type" value="Genomic_DNA"/>
</dbReference>
<dbReference type="PANTHER" id="PTHR34978">
    <property type="entry name" value="POSSIBLE SENSOR-TRANSDUCER PROTEIN BLAR"/>
    <property type="match status" value="1"/>
</dbReference>
<name>A0ABU5ZT52_9FLAO</name>
<evidence type="ECO:0000256" key="1">
    <source>
        <dbReference type="SAM" id="MobiDB-lite"/>
    </source>
</evidence>